<dbReference type="GO" id="GO:0046872">
    <property type="term" value="F:metal ion binding"/>
    <property type="evidence" value="ECO:0007669"/>
    <property type="project" value="UniProtKB-KW"/>
</dbReference>
<dbReference type="MEROPS" id="M13.A26"/>
<evidence type="ECO:0000256" key="6">
    <source>
        <dbReference type="ARBA" id="ARBA00022833"/>
    </source>
</evidence>
<proteinExistence type="inferred from homology"/>
<dbReference type="GO" id="GO:0004222">
    <property type="term" value="F:metalloendopeptidase activity"/>
    <property type="evidence" value="ECO:0007669"/>
    <property type="project" value="InterPro"/>
</dbReference>
<evidence type="ECO:0000256" key="3">
    <source>
        <dbReference type="ARBA" id="ARBA00022670"/>
    </source>
</evidence>
<accession>A0A0D6L9T5</accession>
<keyword evidence="4" id="KW-0479">Metal-binding</keyword>
<dbReference type="PANTHER" id="PTHR11733">
    <property type="entry name" value="ZINC METALLOPROTEASE FAMILY M13 NEPRILYSIN-RELATED"/>
    <property type="match status" value="1"/>
</dbReference>
<evidence type="ECO:0000313" key="10">
    <source>
        <dbReference type="EMBL" id="EPB68725.1"/>
    </source>
</evidence>
<evidence type="ECO:0000256" key="2">
    <source>
        <dbReference type="ARBA" id="ARBA00007357"/>
    </source>
</evidence>
<organism evidence="10 11">
    <name type="scientific">Ancylostoma ceylanicum</name>
    <dbReference type="NCBI Taxonomy" id="53326"/>
    <lineage>
        <taxon>Eukaryota</taxon>
        <taxon>Metazoa</taxon>
        <taxon>Ecdysozoa</taxon>
        <taxon>Nematoda</taxon>
        <taxon>Chromadorea</taxon>
        <taxon>Rhabditida</taxon>
        <taxon>Rhabditina</taxon>
        <taxon>Rhabditomorpha</taxon>
        <taxon>Strongyloidea</taxon>
        <taxon>Ancylostomatidae</taxon>
        <taxon>Ancylostomatinae</taxon>
        <taxon>Ancylostoma</taxon>
    </lineage>
</organism>
<dbReference type="InterPro" id="IPR018497">
    <property type="entry name" value="Peptidase_M13_C"/>
</dbReference>
<comment type="cofactor">
    <cofactor evidence="1">
        <name>Zn(2+)</name>
        <dbReference type="ChEBI" id="CHEBI:29105"/>
    </cofactor>
</comment>
<name>A0A0D6L9T5_9BILA</name>
<evidence type="ECO:0000313" key="11">
    <source>
        <dbReference type="Proteomes" id="UP000054495"/>
    </source>
</evidence>
<keyword evidence="7" id="KW-0482">Metalloprotease</keyword>
<dbReference type="Gene3D" id="3.40.390.10">
    <property type="entry name" value="Collagenase (Catalytic Domain)"/>
    <property type="match status" value="1"/>
</dbReference>
<reference evidence="10 11" key="1">
    <citation type="submission" date="2013-05" db="EMBL/GenBank/DDBJ databases">
        <title>Draft genome of the parasitic nematode Anyclostoma ceylanicum.</title>
        <authorList>
            <person name="Mitreva M."/>
        </authorList>
    </citation>
    <scope>NUCLEOTIDE SEQUENCE [LARGE SCALE GENOMIC DNA]</scope>
</reference>
<dbReference type="Pfam" id="PF05649">
    <property type="entry name" value="Peptidase_M13_N"/>
    <property type="match status" value="1"/>
</dbReference>
<keyword evidence="6" id="KW-0862">Zinc</keyword>
<evidence type="ECO:0000256" key="4">
    <source>
        <dbReference type="ARBA" id="ARBA00022723"/>
    </source>
</evidence>
<dbReference type="PANTHER" id="PTHR11733:SF167">
    <property type="entry name" value="FI17812P1-RELATED"/>
    <property type="match status" value="1"/>
</dbReference>
<feature type="domain" description="Peptidase M13 N-terminal" evidence="9">
    <location>
        <begin position="7"/>
        <end position="381"/>
    </location>
</feature>
<dbReference type="GO" id="GO:0016485">
    <property type="term" value="P:protein processing"/>
    <property type="evidence" value="ECO:0007669"/>
    <property type="project" value="TreeGrafter"/>
</dbReference>
<sequence length="607" mass="69531">MNRRANPCTDFYSFACGRYAEHKIVPEHAKKITVLHEMKRDLDRHLKGILENSTRKNATRAMNLAQTYYDSCMNEQAQNEMGTLPLLSLISQLGGWELLTNARFDSADYHWEMSAGQLAAVGVDGLIKIFVHNSFENSDKQILMFCPPKLFLEKKKFYRGAPSSNVFLGYYREYILSLLQLLGQSTYALSRSDSLRNHSAINNLMTYRDFRERYPEIRWSLFFNEELRANLGVLEDDMMVNVVDVGYFDGLSALIKSKPLSSINNYMMWRLVSTFDMYLPQLYRVPAQKFQASMYGATAEVPQWENCVREVAENLAMPLSTAYASSYFSVDDREKARAEEMIADLKRSMERLLIEADWMDDTTRSAALKKLERMGHKIGFPDTLLNESAVMAPYEGVQMSTNRYFDNALQLKRAAVRLRKPPSKDEWASPVIAVDAFHYFTGNEIIFPAAILQFPMFVPEAPFYVNYAAIGLGIGHEITHGYDDLGAQYDDLGNLRRWWDLATLETFQKKRQCFINQYSRQIEPVTQRNVDGRLTIGENIADNGGLRVAYETWCEAVKSSSINYIMDTDVHALGMFRKGGHIQAIACNKYNFAPANFFVGIDLEHQK</sequence>
<dbReference type="Gene3D" id="1.10.1380.10">
    <property type="entry name" value="Neutral endopeptidase , domain2"/>
    <property type="match status" value="1"/>
</dbReference>
<dbReference type="InterPro" id="IPR024079">
    <property type="entry name" value="MetalloPept_cat_dom_sf"/>
</dbReference>
<evidence type="ECO:0000256" key="1">
    <source>
        <dbReference type="ARBA" id="ARBA00001947"/>
    </source>
</evidence>
<dbReference type="Pfam" id="PF01431">
    <property type="entry name" value="Peptidase_M13"/>
    <property type="match status" value="1"/>
</dbReference>
<keyword evidence="3" id="KW-0645">Protease</keyword>
<keyword evidence="5" id="KW-0378">Hydrolase</keyword>
<dbReference type="CDD" id="cd08662">
    <property type="entry name" value="M13"/>
    <property type="match status" value="1"/>
</dbReference>
<comment type="similarity">
    <text evidence="2">Belongs to the peptidase M13 family.</text>
</comment>
<keyword evidence="11" id="KW-1185">Reference proteome</keyword>
<dbReference type="AlphaFoldDB" id="A0A0D6L9T5"/>
<feature type="domain" description="Peptidase M13 C-terminal" evidence="8">
    <location>
        <begin position="438"/>
        <end position="555"/>
    </location>
</feature>
<evidence type="ECO:0000256" key="5">
    <source>
        <dbReference type="ARBA" id="ARBA00022801"/>
    </source>
</evidence>
<evidence type="ECO:0000256" key="7">
    <source>
        <dbReference type="ARBA" id="ARBA00023049"/>
    </source>
</evidence>
<dbReference type="EMBL" id="KE125392">
    <property type="protein sequence ID" value="EPB68725.1"/>
    <property type="molecule type" value="Genomic_DNA"/>
</dbReference>
<gene>
    <name evidence="10" type="ORF">ANCCEY_12191</name>
</gene>
<dbReference type="Proteomes" id="UP000054495">
    <property type="component" value="Unassembled WGS sequence"/>
</dbReference>
<dbReference type="SUPFAM" id="SSF55486">
    <property type="entry name" value="Metalloproteases ('zincins'), catalytic domain"/>
    <property type="match status" value="1"/>
</dbReference>
<dbReference type="PRINTS" id="PR00786">
    <property type="entry name" value="NEPRILYSIN"/>
</dbReference>
<dbReference type="GO" id="GO:0005886">
    <property type="term" value="C:plasma membrane"/>
    <property type="evidence" value="ECO:0007669"/>
    <property type="project" value="TreeGrafter"/>
</dbReference>
<dbReference type="PROSITE" id="PS51885">
    <property type="entry name" value="NEPRILYSIN"/>
    <property type="match status" value="1"/>
</dbReference>
<evidence type="ECO:0000259" key="9">
    <source>
        <dbReference type="Pfam" id="PF05649"/>
    </source>
</evidence>
<dbReference type="InterPro" id="IPR008753">
    <property type="entry name" value="Peptidase_M13_N"/>
</dbReference>
<dbReference type="InterPro" id="IPR042089">
    <property type="entry name" value="Peptidase_M13_dom_2"/>
</dbReference>
<evidence type="ECO:0000259" key="8">
    <source>
        <dbReference type="Pfam" id="PF01431"/>
    </source>
</evidence>
<dbReference type="InterPro" id="IPR000718">
    <property type="entry name" value="Peptidase_M13"/>
</dbReference>
<protein>
    <submittedName>
        <fullName evidence="10">Peptidase family M13</fullName>
    </submittedName>
</protein>